<keyword evidence="2" id="KW-1185">Reference proteome</keyword>
<reference evidence="1 2" key="1">
    <citation type="submission" date="2021-06" db="EMBL/GenBank/DDBJ databases">
        <title>Caerostris extrusa draft genome.</title>
        <authorList>
            <person name="Kono N."/>
            <person name="Arakawa K."/>
        </authorList>
    </citation>
    <scope>NUCLEOTIDE SEQUENCE [LARGE SCALE GENOMIC DNA]</scope>
</reference>
<name>A0AAV4XEB8_CAEEX</name>
<evidence type="ECO:0000313" key="1">
    <source>
        <dbReference type="EMBL" id="GIY92134.1"/>
    </source>
</evidence>
<dbReference type="AlphaFoldDB" id="A0AAV4XEB8"/>
<comment type="caution">
    <text evidence="1">The sequence shown here is derived from an EMBL/GenBank/DDBJ whole genome shotgun (WGS) entry which is preliminary data.</text>
</comment>
<evidence type="ECO:0000313" key="2">
    <source>
        <dbReference type="Proteomes" id="UP001054945"/>
    </source>
</evidence>
<gene>
    <name evidence="1" type="ORF">CEXT_440221</name>
</gene>
<dbReference type="EMBL" id="BPLR01017502">
    <property type="protein sequence ID" value="GIY92134.1"/>
    <property type="molecule type" value="Genomic_DNA"/>
</dbReference>
<dbReference type="Proteomes" id="UP001054945">
    <property type="component" value="Unassembled WGS sequence"/>
</dbReference>
<accession>A0AAV4XEB8</accession>
<proteinExistence type="predicted"/>
<protein>
    <submittedName>
        <fullName evidence="1">Uncharacterized protein</fullName>
    </submittedName>
</protein>
<organism evidence="1 2">
    <name type="scientific">Caerostris extrusa</name>
    <name type="common">Bark spider</name>
    <name type="synonym">Caerostris bankana</name>
    <dbReference type="NCBI Taxonomy" id="172846"/>
    <lineage>
        <taxon>Eukaryota</taxon>
        <taxon>Metazoa</taxon>
        <taxon>Ecdysozoa</taxon>
        <taxon>Arthropoda</taxon>
        <taxon>Chelicerata</taxon>
        <taxon>Arachnida</taxon>
        <taxon>Araneae</taxon>
        <taxon>Araneomorphae</taxon>
        <taxon>Entelegynae</taxon>
        <taxon>Araneoidea</taxon>
        <taxon>Araneidae</taxon>
        <taxon>Caerostris</taxon>
    </lineage>
</organism>
<sequence length="82" mass="9116">MGEKNELYMQMKPINFLSSCPVSRGQSTPSTRSTNLIRIGYDINSDPNAAHQVNHCWCPGEPYPINHGNPTRSPNPHIALNV</sequence>